<organism evidence="1 2">
    <name type="scientific">Streptomyces cinnabarinus</name>
    <dbReference type="NCBI Taxonomy" id="67287"/>
    <lineage>
        <taxon>Bacteria</taxon>
        <taxon>Bacillati</taxon>
        <taxon>Actinomycetota</taxon>
        <taxon>Actinomycetes</taxon>
        <taxon>Kitasatosporales</taxon>
        <taxon>Streptomycetaceae</taxon>
        <taxon>Streptomyces</taxon>
    </lineage>
</organism>
<gene>
    <name evidence="1" type="ORF">STRCI_005309</name>
</gene>
<dbReference type="Proteomes" id="UP001164439">
    <property type="component" value="Chromosome"/>
</dbReference>
<evidence type="ECO:0000313" key="1">
    <source>
        <dbReference type="EMBL" id="WAZ23936.1"/>
    </source>
</evidence>
<sequence>MIIDYPEQFEADPEVRRPFQEAIAAWQETENSFAVGALAFGFWGRPPFSDDFRARFGQRLGHRTVEHMGKF</sequence>
<keyword evidence="2" id="KW-1185">Reference proteome</keyword>
<name>A0ABY7KMK6_9ACTN</name>
<evidence type="ECO:0000313" key="2">
    <source>
        <dbReference type="Proteomes" id="UP001164439"/>
    </source>
</evidence>
<dbReference type="EMBL" id="CP114413">
    <property type="protein sequence ID" value="WAZ23936.1"/>
    <property type="molecule type" value="Genomic_DNA"/>
</dbReference>
<accession>A0ABY7KMK6</accession>
<dbReference type="RefSeq" id="WP_269661477.1">
    <property type="nucleotide sequence ID" value="NZ_CP114413.1"/>
</dbReference>
<reference evidence="1" key="1">
    <citation type="submission" date="2022-12" db="EMBL/GenBank/DDBJ databases">
        <authorList>
            <person name="Ruckert C."/>
            <person name="Busche T."/>
            <person name="Kalinowski J."/>
            <person name="Wittmann C."/>
        </authorList>
    </citation>
    <scope>NUCLEOTIDE SEQUENCE</scope>
    <source>
        <strain evidence="1">DSM 40467</strain>
    </source>
</reference>
<proteinExistence type="predicted"/>
<protein>
    <submittedName>
        <fullName evidence="1">Uncharacterized protein</fullName>
    </submittedName>
</protein>